<dbReference type="InterPro" id="IPR051198">
    <property type="entry name" value="BchE-like"/>
</dbReference>
<evidence type="ECO:0000256" key="7">
    <source>
        <dbReference type="ARBA" id="ARBA00023014"/>
    </source>
</evidence>
<feature type="domain" description="B12-binding" evidence="8">
    <location>
        <begin position="1"/>
        <end position="126"/>
    </location>
</feature>
<dbReference type="CDD" id="cd01335">
    <property type="entry name" value="Radical_SAM"/>
    <property type="match status" value="1"/>
</dbReference>
<dbReference type="GO" id="GO:0051539">
    <property type="term" value="F:4 iron, 4 sulfur cluster binding"/>
    <property type="evidence" value="ECO:0007669"/>
    <property type="project" value="UniProtKB-KW"/>
</dbReference>
<accession>A0A2M7G4C1</accession>
<dbReference type="SUPFAM" id="SSF53335">
    <property type="entry name" value="S-adenosyl-L-methionine-dependent methyltransferases"/>
    <property type="match status" value="1"/>
</dbReference>
<dbReference type="SMART" id="SM00729">
    <property type="entry name" value="Elp3"/>
    <property type="match status" value="1"/>
</dbReference>
<evidence type="ECO:0000256" key="6">
    <source>
        <dbReference type="ARBA" id="ARBA00023004"/>
    </source>
</evidence>
<evidence type="ECO:0000259" key="9">
    <source>
        <dbReference type="PROSITE" id="PS51918"/>
    </source>
</evidence>
<name>A0A2M7G4C1_9BACT</name>
<keyword evidence="6" id="KW-0408">Iron</keyword>
<evidence type="ECO:0000256" key="2">
    <source>
        <dbReference type="ARBA" id="ARBA00022603"/>
    </source>
</evidence>
<evidence type="ECO:0000256" key="5">
    <source>
        <dbReference type="ARBA" id="ARBA00022723"/>
    </source>
</evidence>
<dbReference type="PANTHER" id="PTHR43409:SF7">
    <property type="entry name" value="BLL1977 PROTEIN"/>
    <property type="match status" value="1"/>
</dbReference>
<keyword evidence="3" id="KW-0808">Transferase</keyword>
<dbReference type="InterPro" id="IPR058240">
    <property type="entry name" value="rSAM_sf"/>
</dbReference>
<dbReference type="Gene3D" id="3.40.50.150">
    <property type="entry name" value="Vaccinia Virus protein VP39"/>
    <property type="match status" value="1"/>
</dbReference>
<keyword evidence="5" id="KW-0479">Metal-binding</keyword>
<gene>
    <name evidence="10" type="ORF">COW36_11470</name>
</gene>
<keyword evidence="2" id="KW-0489">Methyltransferase</keyword>
<dbReference type="InterPro" id="IPR006638">
    <property type="entry name" value="Elp3/MiaA/NifB-like_rSAM"/>
</dbReference>
<evidence type="ECO:0000313" key="11">
    <source>
        <dbReference type="Proteomes" id="UP000231019"/>
    </source>
</evidence>
<dbReference type="Pfam" id="PF13489">
    <property type="entry name" value="Methyltransf_23"/>
    <property type="match status" value="1"/>
</dbReference>
<dbReference type="InterPro" id="IPR029063">
    <property type="entry name" value="SAM-dependent_MTases_sf"/>
</dbReference>
<dbReference type="SFLD" id="SFLDG01082">
    <property type="entry name" value="B12-binding_domain_containing"/>
    <property type="match status" value="1"/>
</dbReference>
<dbReference type="PROSITE" id="PS51332">
    <property type="entry name" value="B12_BINDING"/>
    <property type="match status" value="1"/>
</dbReference>
<dbReference type="PANTHER" id="PTHR43409">
    <property type="entry name" value="ANAEROBIC MAGNESIUM-PROTOPORPHYRIN IX MONOMETHYL ESTER CYCLASE-RELATED"/>
    <property type="match status" value="1"/>
</dbReference>
<dbReference type="InterPro" id="IPR023404">
    <property type="entry name" value="rSAM_horseshoe"/>
</dbReference>
<keyword evidence="4" id="KW-0949">S-adenosyl-L-methionine</keyword>
<dbReference type="InterPro" id="IPR007197">
    <property type="entry name" value="rSAM"/>
</dbReference>
<evidence type="ECO:0000259" key="8">
    <source>
        <dbReference type="PROSITE" id="PS51332"/>
    </source>
</evidence>
<comment type="cofactor">
    <cofactor evidence="1">
        <name>[4Fe-4S] cluster</name>
        <dbReference type="ChEBI" id="CHEBI:49883"/>
    </cofactor>
</comment>
<evidence type="ECO:0000256" key="1">
    <source>
        <dbReference type="ARBA" id="ARBA00001966"/>
    </source>
</evidence>
<dbReference type="InterPro" id="IPR034466">
    <property type="entry name" value="Methyltransferase_Class_B"/>
</dbReference>
<dbReference type="SFLD" id="SFLDG01123">
    <property type="entry name" value="methyltransferase_(Class_B)"/>
    <property type="match status" value="1"/>
</dbReference>
<comment type="caution">
    <text evidence="10">The sequence shown here is derived from an EMBL/GenBank/DDBJ whole genome shotgun (WGS) entry which is preliminary data.</text>
</comment>
<dbReference type="GO" id="GO:0031419">
    <property type="term" value="F:cobalamin binding"/>
    <property type="evidence" value="ECO:0007669"/>
    <property type="project" value="InterPro"/>
</dbReference>
<feature type="domain" description="Radical SAM core" evidence="9">
    <location>
        <begin position="168"/>
        <end position="398"/>
    </location>
</feature>
<dbReference type="AlphaFoldDB" id="A0A2M7G4C1"/>
<dbReference type="PROSITE" id="PS51918">
    <property type="entry name" value="RADICAL_SAM"/>
    <property type="match status" value="1"/>
</dbReference>
<dbReference type="CDD" id="cd02068">
    <property type="entry name" value="radical_SAM_B12_BD"/>
    <property type="match status" value="1"/>
</dbReference>
<evidence type="ECO:0000313" key="10">
    <source>
        <dbReference type="EMBL" id="PIW16757.1"/>
    </source>
</evidence>
<organism evidence="10 11">
    <name type="scientific">bacterium (Candidatus Blackallbacteria) CG17_big_fil_post_rev_8_21_14_2_50_48_46</name>
    <dbReference type="NCBI Taxonomy" id="2014261"/>
    <lineage>
        <taxon>Bacteria</taxon>
        <taxon>Candidatus Blackallbacteria</taxon>
    </lineage>
</organism>
<proteinExistence type="predicted"/>
<protein>
    <submittedName>
        <fullName evidence="10">Uncharacterized protein</fullName>
    </submittedName>
</protein>
<dbReference type="GO" id="GO:0003824">
    <property type="term" value="F:catalytic activity"/>
    <property type="evidence" value="ECO:0007669"/>
    <property type="project" value="InterPro"/>
</dbReference>
<dbReference type="Gene3D" id="3.40.50.280">
    <property type="entry name" value="Cobalamin-binding domain"/>
    <property type="match status" value="1"/>
</dbReference>
<keyword evidence="7" id="KW-0411">Iron-sulfur</keyword>
<dbReference type="SFLD" id="SFLDS00029">
    <property type="entry name" value="Radical_SAM"/>
    <property type="match status" value="1"/>
</dbReference>
<dbReference type="Proteomes" id="UP000231019">
    <property type="component" value="Unassembled WGS sequence"/>
</dbReference>
<evidence type="ECO:0000256" key="4">
    <source>
        <dbReference type="ARBA" id="ARBA00022691"/>
    </source>
</evidence>
<sequence>MMYLRGKDFDQSKVIAPLAFGYLSAYLREYLNFSDIVLTIDNPDALLAQNPQIIGISSFTETFEDVIRHARYFKRVAPEIPIILGGEHISALPESLPEAVDIGILGEGEETLTEVMDLYLRKEATPENLAKVNGLVFWNQGQRVMSPARAWIADLDKIPAPDRFLLHETNSNWQQAIFTARGCPYKCTFCASTRFWQKTRYHSVDRVIEEIEYIRRHFPNQALIAINDDLFPLNKKRLKQMVEAIRARGIHRQVGFVLNARASVFDEEIAQLVQAMSGQVVGFGFESASDHVLTSIKGKTSARENLKALELCEKYGLAVVGNFMAGGPDESLEDMAKTWWFIEKNKHRIWHPSVGLATPYPGTEFWQKAETMGLITPAFERWNVLDLGFRYEDSVYMNSQVTREEFVPIYEQFRQFQARGDLSREQFAQFRVRQRYLEQVFEALAQDYQGVESILEIGIERSPLHEALPETAISYLSPLKGELKLETLQKKNFSLIVLVHALEKLRDPLKALEALKPLLAQDGELVCLCYHAGHLSLLVDLLKGRWEPQLFAVHHPAALRFFAAQNLSDLFEAADLSLVQQEYFKFPDPKLQDAARQLNELLAPVLANSKAAQTWDCFSLVLKARHPQAVSSQRPEARMTELALPQGR</sequence>
<dbReference type="Gene3D" id="3.80.30.20">
    <property type="entry name" value="tm_1862 like domain"/>
    <property type="match status" value="1"/>
</dbReference>
<dbReference type="EMBL" id="PFFQ01000035">
    <property type="protein sequence ID" value="PIW16757.1"/>
    <property type="molecule type" value="Genomic_DNA"/>
</dbReference>
<dbReference type="Pfam" id="PF02310">
    <property type="entry name" value="B12-binding"/>
    <property type="match status" value="1"/>
</dbReference>
<dbReference type="SUPFAM" id="SSF102114">
    <property type="entry name" value="Radical SAM enzymes"/>
    <property type="match status" value="1"/>
</dbReference>
<reference evidence="10 11" key="1">
    <citation type="submission" date="2017-09" db="EMBL/GenBank/DDBJ databases">
        <title>Depth-based differentiation of microbial function through sediment-hosted aquifers and enrichment of novel symbionts in the deep terrestrial subsurface.</title>
        <authorList>
            <person name="Probst A.J."/>
            <person name="Ladd B."/>
            <person name="Jarett J.K."/>
            <person name="Geller-Mcgrath D.E."/>
            <person name="Sieber C.M."/>
            <person name="Emerson J.B."/>
            <person name="Anantharaman K."/>
            <person name="Thomas B.C."/>
            <person name="Malmstrom R."/>
            <person name="Stieglmeier M."/>
            <person name="Klingl A."/>
            <person name="Woyke T."/>
            <person name="Ryan C.M."/>
            <person name="Banfield J.F."/>
        </authorList>
    </citation>
    <scope>NUCLEOTIDE SEQUENCE [LARGE SCALE GENOMIC DNA]</scope>
    <source>
        <strain evidence="10">CG17_big_fil_post_rev_8_21_14_2_50_48_46</strain>
    </source>
</reference>
<dbReference type="Pfam" id="PF04055">
    <property type="entry name" value="Radical_SAM"/>
    <property type="match status" value="1"/>
</dbReference>
<dbReference type="InterPro" id="IPR006158">
    <property type="entry name" value="Cobalamin-bd"/>
</dbReference>
<evidence type="ECO:0000256" key="3">
    <source>
        <dbReference type="ARBA" id="ARBA00022679"/>
    </source>
</evidence>
<dbReference type="GO" id="GO:0046872">
    <property type="term" value="F:metal ion binding"/>
    <property type="evidence" value="ECO:0007669"/>
    <property type="project" value="UniProtKB-KW"/>
</dbReference>